<name>A0A0C3Q4Y0_9AGAM</name>
<feature type="region of interest" description="Disordered" evidence="1">
    <location>
        <begin position="735"/>
        <end position="758"/>
    </location>
</feature>
<dbReference type="EMBL" id="KN823295">
    <property type="protein sequence ID" value="KIO18332.1"/>
    <property type="molecule type" value="Genomic_DNA"/>
</dbReference>
<feature type="compositionally biased region" description="Basic and acidic residues" evidence="1">
    <location>
        <begin position="272"/>
        <end position="298"/>
    </location>
</feature>
<dbReference type="STRING" id="1051891.A0A0C3Q4Y0"/>
<feature type="compositionally biased region" description="Pro residues" evidence="1">
    <location>
        <begin position="332"/>
        <end position="400"/>
    </location>
</feature>
<feature type="compositionally biased region" description="Pro residues" evidence="1">
    <location>
        <begin position="114"/>
        <end position="132"/>
    </location>
</feature>
<feature type="compositionally biased region" description="Pro residues" evidence="1">
    <location>
        <begin position="37"/>
        <end position="65"/>
    </location>
</feature>
<dbReference type="EMBL" id="KN823324">
    <property type="protein sequence ID" value="KIO17999.1"/>
    <property type="molecule type" value="Genomic_DNA"/>
</dbReference>
<feature type="compositionally biased region" description="Pro residues" evidence="1">
    <location>
        <begin position="204"/>
        <end position="218"/>
    </location>
</feature>
<dbReference type="OrthoDB" id="3596986at2759"/>
<feature type="compositionally biased region" description="Low complexity" evidence="1">
    <location>
        <begin position="22"/>
        <end position="36"/>
    </location>
</feature>
<reference evidence="2 4" key="1">
    <citation type="submission" date="2014-04" db="EMBL/GenBank/DDBJ databases">
        <authorList>
            <consortium name="DOE Joint Genome Institute"/>
            <person name="Kuo A."/>
            <person name="Girlanda M."/>
            <person name="Perotto S."/>
            <person name="Kohler A."/>
            <person name="Nagy L.G."/>
            <person name="Floudas D."/>
            <person name="Copeland A."/>
            <person name="Barry K.W."/>
            <person name="Cichocki N."/>
            <person name="Veneault-Fourrey C."/>
            <person name="LaButti K."/>
            <person name="Lindquist E.A."/>
            <person name="Lipzen A."/>
            <person name="Lundell T."/>
            <person name="Morin E."/>
            <person name="Murat C."/>
            <person name="Sun H."/>
            <person name="Tunlid A."/>
            <person name="Henrissat B."/>
            <person name="Grigoriev I.V."/>
            <person name="Hibbett D.S."/>
            <person name="Martin F."/>
            <person name="Nordberg H.P."/>
            <person name="Cantor M.N."/>
            <person name="Hua S.X."/>
        </authorList>
    </citation>
    <scope>NUCLEOTIDE SEQUENCE [LARGE SCALE GENOMIC DNA]</scope>
    <source>
        <strain evidence="2 4">MUT 4182</strain>
    </source>
</reference>
<accession>A0A0C3Q4Y0</accession>
<feature type="compositionally biased region" description="Low complexity" evidence="1">
    <location>
        <begin position="466"/>
        <end position="480"/>
    </location>
</feature>
<dbReference type="PANTHER" id="PTHR48125:SF12">
    <property type="entry name" value="AT HOOK TRANSCRIPTION FACTOR FAMILY-RELATED"/>
    <property type="match status" value="1"/>
</dbReference>
<sequence>MNVAKLLSSDSAPRQPQREQQHPPQQSQSQQQQQSLLPPPPPPPPNQHPAPSSDPPPPSNHPPHPSYHHPAPYPQYQSYEHQQHQSLPPPAPYPTVGAPQPRASYPGEAHRRSPPPPPASYHPSAGPPPPPSGAGYYAHQDQYQPSAYDPHRPPPPSARHLPPPHAQDPSPPNPLPPAIGTTTAGPASFQPPQQQPPANSAYPPQGPLPSSQPLPPRPSTHGAMATSSTSTSGHKPRRSFDKAIPSATSTFPQSSSDVDAKPPHSSSAHSPSRRDAPQRRSHDERGRMDPPLDPKDPQNRPPTALGVRAPPTTANQIVHPHRPPSAFGNQRPYPPQGPAYGPPPSGPYGPPPPGYGPPPQAYGPPPPGYGPPIHPQHPSYAPPPPSHYPNPPPQHAPPPQQYMGHPSQQPPPPSSTSGHHHHVHHHHHHHPHPQQSGYGHHHHVRRSPNDPVQPARGYSRDDSSRAPQYASAQQIQQQSMQPPPPGPGHHHHLPPHQYPPPSQAHPPSGYSMSHPLPPPQSIPPHHQPQNHLPPIPPTQQPSAPPPIVQNPSPAPPTQQQLQTSANIIAAFAAALQPEEVNKLPYLGTFVYPNLPLPIGKGVTGSESELLLEPKVHREPPRDDVVFKSEPVQNADGGTNETVVAGVDVFETAPFFTITVLIASGHLLTPHTIPGRLDGTFKLWGSQSYGGYTDDSDLRLILVHSGFITIDDMCKAKNENKDLRVRLRVGRYPRGRYVGGPAEASTSPPPKKRSKHDNGEVRIKSYAWGNSHDGGSLEVLSVDVIKRGAAHSKHIPNRKARMAQYARQRARLNMAPAPESQPPTRSPLPSFERTDLLAASPLSDSYTMIDDRSTASGATILDDDMRREAAEVGKWSIVFSWGQKGSTERGADAGFVYDPAALREAMFESGGLQESRKRRRDEEDDVAQSSHSFVLENNDERYFVLPLKNDTDGPRSYKVFAQPIKSTTPPLASDPLVKEVTEGSVGFEKAGVSLWFGQPEPVEQPTAVDDSPQRNGFYCRVKRWRFATPGEAAAFIAGDSAPMPAVPQLPEVAAS</sequence>
<evidence type="ECO:0000256" key="1">
    <source>
        <dbReference type="SAM" id="MobiDB-lite"/>
    </source>
</evidence>
<feature type="compositionally biased region" description="Low complexity" evidence="1">
    <location>
        <begin position="219"/>
        <end position="233"/>
    </location>
</feature>
<feature type="compositionally biased region" description="Basic residues" evidence="1">
    <location>
        <begin position="418"/>
        <end position="432"/>
    </location>
</feature>
<evidence type="ECO:0000313" key="3">
    <source>
        <dbReference type="EMBL" id="KIO18332.1"/>
    </source>
</evidence>
<feature type="region of interest" description="Disordered" evidence="1">
    <location>
        <begin position="1"/>
        <end position="560"/>
    </location>
</feature>
<proteinExistence type="predicted"/>
<reference evidence="4" key="2">
    <citation type="submission" date="2015-01" db="EMBL/GenBank/DDBJ databases">
        <title>Evolutionary Origins and Diversification of the Mycorrhizal Mutualists.</title>
        <authorList>
            <consortium name="DOE Joint Genome Institute"/>
            <consortium name="Mycorrhizal Genomics Consortium"/>
            <person name="Kohler A."/>
            <person name="Kuo A."/>
            <person name="Nagy L.G."/>
            <person name="Floudas D."/>
            <person name="Copeland A."/>
            <person name="Barry K.W."/>
            <person name="Cichocki N."/>
            <person name="Veneault-Fourrey C."/>
            <person name="LaButti K."/>
            <person name="Lindquist E.A."/>
            <person name="Lipzen A."/>
            <person name="Lundell T."/>
            <person name="Morin E."/>
            <person name="Murat C."/>
            <person name="Riley R."/>
            <person name="Ohm R."/>
            <person name="Sun H."/>
            <person name="Tunlid A."/>
            <person name="Henrissat B."/>
            <person name="Grigoriev I.V."/>
            <person name="Hibbett D.S."/>
            <person name="Martin F."/>
        </authorList>
    </citation>
    <scope>NUCLEOTIDE SEQUENCE [LARGE SCALE GENOMIC DNA]</scope>
    <source>
        <strain evidence="4">MUT 4182</strain>
    </source>
</reference>
<feature type="compositionally biased region" description="Low complexity" evidence="1">
    <location>
        <begin position="68"/>
        <end position="86"/>
    </location>
</feature>
<feature type="compositionally biased region" description="Pro residues" evidence="1">
    <location>
        <begin position="153"/>
        <end position="177"/>
    </location>
</feature>
<organism evidence="2 4">
    <name type="scientific">Tulasnella calospora MUT 4182</name>
    <dbReference type="NCBI Taxonomy" id="1051891"/>
    <lineage>
        <taxon>Eukaryota</taxon>
        <taxon>Fungi</taxon>
        <taxon>Dikarya</taxon>
        <taxon>Basidiomycota</taxon>
        <taxon>Agaricomycotina</taxon>
        <taxon>Agaricomycetes</taxon>
        <taxon>Cantharellales</taxon>
        <taxon>Tulasnellaceae</taxon>
        <taxon>Tulasnella</taxon>
    </lineage>
</organism>
<feature type="compositionally biased region" description="Pro residues" evidence="1">
    <location>
        <begin position="515"/>
        <end position="556"/>
    </location>
</feature>
<protein>
    <submittedName>
        <fullName evidence="2">Uncharacterized protein</fullName>
    </submittedName>
</protein>
<feature type="compositionally biased region" description="Polar residues" evidence="1">
    <location>
        <begin position="246"/>
        <end position="257"/>
    </location>
</feature>
<dbReference type="Proteomes" id="UP000054248">
    <property type="component" value="Unassembled WGS sequence"/>
</dbReference>
<evidence type="ECO:0000313" key="4">
    <source>
        <dbReference type="Proteomes" id="UP000054248"/>
    </source>
</evidence>
<dbReference type="PANTHER" id="PTHR48125">
    <property type="entry name" value="LP07818P1"/>
    <property type="match status" value="1"/>
</dbReference>
<reference evidence="2" key="3">
    <citation type="submission" date="2015-02" db="EMBL/GenBank/DDBJ databases">
        <title>Evolutionary Origins and Diversification of the Mycorrhizal Mutualists.</title>
        <authorList>
            <consortium name="DOE Joint Genome Institute"/>
            <consortium name="Mycorrhizal Genomics Consortium"/>
            <person name="Kohler A."/>
            <person name="Kuo A."/>
            <person name="Nagy L.G."/>
            <person name="Floudas D."/>
            <person name="Copeland A."/>
            <person name="Barry K.W."/>
            <person name="Cichocki N."/>
            <person name="Veneault-Fourrey C."/>
            <person name="LaButti K."/>
            <person name="Lindquist E.A."/>
            <person name="Lipzen A."/>
            <person name="Lundell T."/>
            <person name="Morin E."/>
            <person name="Murat C."/>
            <person name="Riley R."/>
            <person name="Ohm R."/>
            <person name="Sun H."/>
            <person name="Tunlid A."/>
            <person name="Henrissat B."/>
            <person name="Grigoriev I.V."/>
            <person name="Hibbett D.S."/>
            <person name="Martin F."/>
        </authorList>
    </citation>
    <scope>NUCLEOTIDE SEQUENCE</scope>
    <source>
        <strain evidence="2 4">MUT 4182</strain>
    </source>
</reference>
<evidence type="ECO:0000313" key="2">
    <source>
        <dbReference type="EMBL" id="KIO17999.1"/>
    </source>
</evidence>
<dbReference type="AlphaFoldDB" id="A0A0C3Q4Y0"/>
<keyword evidence="4" id="KW-1185">Reference proteome</keyword>
<feature type="compositionally biased region" description="Low complexity" evidence="1">
    <location>
        <begin position="184"/>
        <end position="203"/>
    </location>
</feature>
<feature type="region of interest" description="Disordered" evidence="1">
    <location>
        <begin position="907"/>
        <end position="930"/>
    </location>
</feature>
<dbReference type="HOGENOM" id="CLU_290390_0_0_1"/>
<gene>
    <name evidence="3" type="ORF">M407DRAFT_225901</name>
    <name evidence="2" type="ORF">M407DRAFT_226697</name>
</gene>